<dbReference type="EMBL" id="QYBC01000005">
    <property type="protein sequence ID" value="RYB06151.1"/>
    <property type="molecule type" value="Genomic_DNA"/>
</dbReference>
<dbReference type="Proteomes" id="UP000289411">
    <property type="component" value="Unassembled WGS sequence"/>
</dbReference>
<dbReference type="InterPro" id="IPR053136">
    <property type="entry name" value="UTP_pyrophosphatase-like"/>
</dbReference>
<reference evidence="2 3" key="1">
    <citation type="submission" date="2018-09" db="EMBL/GenBank/DDBJ databases">
        <authorList>
            <person name="Grouzdev D.S."/>
            <person name="Krutkina M.S."/>
        </authorList>
    </citation>
    <scope>NUCLEOTIDE SEQUENCE [LARGE SCALE GENOMIC DNA]</scope>
    <source>
        <strain evidence="2 3">RmlP001</strain>
    </source>
</reference>
<reference evidence="2 3" key="2">
    <citation type="submission" date="2019-02" db="EMBL/GenBank/DDBJ databases">
        <title>'Lichenibacterium ramalinii' gen. nov. sp. nov., 'Lichenibacterium minor' gen. nov. sp. nov.</title>
        <authorList>
            <person name="Pankratov T."/>
        </authorList>
    </citation>
    <scope>NUCLEOTIDE SEQUENCE [LARGE SCALE GENOMIC DNA]</scope>
    <source>
        <strain evidence="2 3">RmlP001</strain>
    </source>
</reference>
<dbReference type="PANTHER" id="PTHR30399">
    <property type="entry name" value="UNCHARACTERIZED PROTEIN YGJP"/>
    <property type="match status" value="1"/>
</dbReference>
<feature type="domain" description="YgjP-like metallopeptidase" evidence="1">
    <location>
        <begin position="41"/>
        <end position="243"/>
    </location>
</feature>
<evidence type="ECO:0000313" key="2">
    <source>
        <dbReference type="EMBL" id="RYB06151.1"/>
    </source>
</evidence>
<dbReference type="OrthoDB" id="9795402at2"/>
<sequence length="254" mass="27401">MRPPARAVPKPPERGPAPVLDVVHEGVTYRVSVKRVAAARRFTLRVRSADGAAVLTMPPRASLKSAQAFAARNAAWIGTRLAALPGRLPLAPGTSVPLRGIDHRIVLDTGTLRLCQPGLGEAGEPVLRLSPRAADPEAAVLQFLMGEARRDLAAAVARHAAAVGRPVARITLRDTRSRWGSCSSRGALNFSWRLILAPPSVLDYLAAHEVAHLVHMDHSERFWQVTRGLAPAMDEAEDWLKRHGPALHRYGAAA</sequence>
<dbReference type="Gene3D" id="3.30.2010.10">
    <property type="entry name" value="Metalloproteases ('zincins'), catalytic domain"/>
    <property type="match status" value="1"/>
</dbReference>
<dbReference type="PANTHER" id="PTHR30399:SF1">
    <property type="entry name" value="UTP PYROPHOSPHATASE"/>
    <property type="match status" value="1"/>
</dbReference>
<dbReference type="AlphaFoldDB" id="A0A4Q2RFN2"/>
<dbReference type="InterPro" id="IPR002725">
    <property type="entry name" value="YgjP-like_metallopeptidase"/>
</dbReference>
<comment type="caution">
    <text evidence="2">The sequence shown here is derived from an EMBL/GenBank/DDBJ whole genome shotgun (WGS) entry which is preliminary data.</text>
</comment>
<protein>
    <submittedName>
        <fullName evidence="2">M48 family peptidase</fullName>
    </submittedName>
</protein>
<name>A0A4Q2RFN2_9HYPH</name>
<dbReference type="Pfam" id="PF01863">
    <property type="entry name" value="YgjP-like"/>
    <property type="match status" value="1"/>
</dbReference>
<keyword evidence="3" id="KW-1185">Reference proteome</keyword>
<evidence type="ECO:0000313" key="3">
    <source>
        <dbReference type="Proteomes" id="UP000289411"/>
    </source>
</evidence>
<dbReference type="CDD" id="cd07344">
    <property type="entry name" value="M48_yhfN_like"/>
    <property type="match status" value="1"/>
</dbReference>
<gene>
    <name evidence="2" type="ORF">D3272_07750</name>
</gene>
<accession>A0A4Q2RFN2</accession>
<evidence type="ECO:0000259" key="1">
    <source>
        <dbReference type="Pfam" id="PF01863"/>
    </source>
</evidence>
<dbReference type="RefSeq" id="WP_129218586.1">
    <property type="nucleotide sequence ID" value="NZ_QYBC01000005.1"/>
</dbReference>
<proteinExistence type="predicted"/>
<organism evidence="2 3">
    <name type="scientific">Lichenibacterium ramalinae</name>
    <dbReference type="NCBI Taxonomy" id="2316527"/>
    <lineage>
        <taxon>Bacteria</taxon>
        <taxon>Pseudomonadati</taxon>
        <taxon>Pseudomonadota</taxon>
        <taxon>Alphaproteobacteria</taxon>
        <taxon>Hyphomicrobiales</taxon>
        <taxon>Lichenihabitantaceae</taxon>
        <taxon>Lichenibacterium</taxon>
    </lineage>
</organism>